<dbReference type="InterPro" id="IPR001678">
    <property type="entry name" value="MeTrfase_RsmB-F_NOP2_dom"/>
</dbReference>
<evidence type="ECO:0000313" key="9">
    <source>
        <dbReference type="EMBL" id="GKI18809.1"/>
    </source>
</evidence>
<comment type="caution">
    <text evidence="6">Lacks conserved residue(s) required for the propagation of feature annotation.</text>
</comment>
<dbReference type="Proteomes" id="UP001055105">
    <property type="component" value="Unassembled WGS sequence"/>
</dbReference>
<dbReference type="PANTHER" id="PTHR22807:SF30">
    <property type="entry name" value="28S RRNA (CYTOSINE(4447)-C(5))-METHYLTRANSFERASE-RELATED"/>
    <property type="match status" value="1"/>
</dbReference>
<evidence type="ECO:0000313" key="10">
    <source>
        <dbReference type="Proteomes" id="UP001055105"/>
    </source>
</evidence>
<dbReference type="PRINTS" id="PR02008">
    <property type="entry name" value="RCMTFAMILY"/>
</dbReference>
<dbReference type="GO" id="GO:0003723">
    <property type="term" value="F:RNA binding"/>
    <property type="evidence" value="ECO:0007669"/>
    <property type="project" value="UniProtKB-UniRule"/>
</dbReference>
<feature type="active site" description="Nucleophile" evidence="6">
    <location>
        <position position="253"/>
    </location>
</feature>
<dbReference type="CDD" id="cd02440">
    <property type="entry name" value="AdoMet_MTases"/>
    <property type="match status" value="1"/>
</dbReference>
<keyword evidence="5 6" id="KW-0694">RNA-binding</keyword>
<organism evidence="9 10">
    <name type="scientific">Alistipes finegoldii</name>
    <dbReference type="NCBI Taxonomy" id="214856"/>
    <lineage>
        <taxon>Bacteria</taxon>
        <taxon>Pseudomonadati</taxon>
        <taxon>Bacteroidota</taxon>
        <taxon>Bacteroidia</taxon>
        <taxon>Bacteroidales</taxon>
        <taxon>Rikenellaceae</taxon>
        <taxon>Alistipes</taxon>
    </lineage>
</organism>
<dbReference type="Gene3D" id="2.30.130.60">
    <property type="match status" value="1"/>
</dbReference>
<dbReference type="Pfam" id="PF13636">
    <property type="entry name" value="Methyltranf_PUA"/>
    <property type="match status" value="1"/>
</dbReference>
<sequence>MTLPAKFAERVLRDLGDSEGAALCAALDTEPPVSVRLNPAKCGGPENGGAGREEDADKAAGRSDGVQPAVLADADGRVPWCGDGYYLAARPQFTFDSDFHAGAYYVQEAASQFVGHLLQGVEVAGRRILDLCAAPGGKTTLYASLAGSDGLVVANEIDRRRAQVLADNVRKWGTGNVAVTTCEARQLGGFEAWFDVVAVDAPCSGEGMFRKDRDARGEWSEGNVKLCAARQDELLREAWRALKPGGVLIYSTCTFNRDEDEGALERMLGWAEDEAAQAGEVAVDASWGIVCGRVGAFRTFRFYPHRARGEGFFAAVVRKAFDAGGRCRTPKARRTVFASVDRAAAAELRRWVNSPERMCFATVADTCYGYYVAQAEAVKALAEALPVIYSGVAMGQLFKGRLRPDPALAFFCGLNRDAVPAAELDEEQTLRFLRRQEIGAGPFAEGINLVCARGRALGFAKRIGNRVNNMYPNSLRIIKQ</sequence>
<dbReference type="InterPro" id="IPR027391">
    <property type="entry name" value="Nol1_Nop2_Fmu_2"/>
</dbReference>
<evidence type="ECO:0000259" key="8">
    <source>
        <dbReference type="PROSITE" id="PS51686"/>
    </source>
</evidence>
<dbReference type="Pfam" id="PF01189">
    <property type="entry name" value="Methyltr_RsmB-F"/>
    <property type="match status" value="1"/>
</dbReference>
<dbReference type="InterPro" id="IPR031341">
    <property type="entry name" value="Methyltr_RsmF_N"/>
</dbReference>
<feature type="region of interest" description="Disordered" evidence="7">
    <location>
        <begin position="37"/>
        <end position="63"/>
    </location>
</feature>
<dbReference type="GO" id="GO:0001510">
    <property type="term" value="P:RNA methylation"/>
    <property type="evidence" value="ECO:0007669"/>
    <property type="project" value="InterPro"/>
</dbReference>
<proteinExistence type="inferred from homology"/>
<dbReference type="PROSITE" id="PS51686">
    <property type="entry name" value="SAM_MT_RSMB_NOP"/>
    <property type="match status" value="1"/>
</dbReference>
<protein>
    <submittedName>
        <fullName evidence="9">rRNA cytosine-C5-methyltransferase</fullName>
    </submittedName>
</protein>
<evidence type="ECO:0000256" key="6">
    <source>
        <dbReference type="PROSITE-ProRule" id="PRU01023"/>
    </source>
</evidence>
<dbReference type="RefSeq" id="WP_244076445.1">
    <property type="nucleotide sequence ID" value="NZ_AP025581.1"/>
</dbReference>
<comment type="caution">
    <text evidence="9">The sequence shown here is derived from an EMBL/GenBank/DDBJ whole genome shotgun (WGS) entry which is preliminary data.</text>
</comment>
<reference evidence="9" key="1">
    <citation type="submission" date="2022-01" db="EMBL/GenBank/DDBJ databases">
        <title>Novel bile acid biosynthetic pathways are enriched in the microbiome of centenarians.</title>
        <authorList>
            <person name="Sato Y."/>
            <person name="Atarashi K."/>
            <person name="Plichta R.D."/>
            <person name="Arai Y."/>
            <person name="Sasajima S."/>
            <person name="Kearney M.S."/>
            <person name="Suda W."/>
            <person name="Takeshita K."/>
            <person name="Sasaki T."/>
            <person name="Okamoto S."/>
            <person name="Skelly N.A."/>
            <person name="Okamura Y."/>
            <person name="Vlamakis H."/>
            <person name="Li Y."/>
            <person name="Tanoue T."/>
            <person name="Takei H."/>
            <person name="Nittono H."/>
            <person name="Narushima S."/>
            <person name="Irie J."/>
            <person name="Itoh H."/>
            <person name="Moriya K."/>
            <person name="Sugiura Y."/>
            <person name="Suematsu M."/>
            <person name="Moritoki N."/>
            <person name="Shibata S."/>
            <person name="Littman R.D."/>
            <person name="Fischbach A.M."/>
            <person name="Uwamino Y."/>
            <person name="Inoue T."/>
            <person name="Honda A."/>
            <person name="Hattori M."/>
            <person name="Murai T."/>
            <person name="Xavier J.R."/>
            <person name="Hirose N."/>
            <person name="Honda K."/>
        </authorList>
    </citation>
    <scope>NUCLEOTIDE SEQUENCE</scope>
    <source>
        <strain evidence="9">CE91-St16</strain>
    </source>
</reference>
<dbReference type="GO" id="GO:0008173">
    <property type="term" value="F:RNA methyltransferase activity"/>
    <property type="evidence" value="ECO:0007669"/>
    <property type="project" value="InterPro"/>
</dbReference>
<dbReference type="EMBL" id="BQOL01000001">
    <property type="protein sequence ID" value="GKI18809.1"/>
    <property type="molecule type" value="Genomic_DNA"/>
</dbReference>
<feature type="binding site" evidence="6">
    <location>
        <position position="156"/>
    </location>
    <ligand>
        <name>S-adenosyl-L-methionine</name>
        <dbReference type="ChEBI" id="CHEBI:59789"/>
    </ligand>
</feature>
<dbReference type="InterPro" id="IPR023267">
    <property type="entry name" value="RCMT"/>
</dbReference>
<dbReference type="Gene3D" id="3.30.70.1170">
    <property type="entry name" value="Sun protein, domain 3"/>
    <property type="match status" value="1"/>
</dbReference>
<dbReference type="Pfam" id="PF17125">
    <property type="entry name" value="Methyltr_RsmF_N"/>
    <property type="match status" value="1"/>
</dbReference>
<keyword evidence="2 6" id="KW-0489">Methyltransferase</keyword>
<dbReference type="PANTHER" id="PTHR22807">
    <property type="entry name" value="NOP2 YEAST -RELATED NOL1/NOP2/FMU SUN DOMAIN-CONTAINING"/>
    <property type="match status" value="1"/>
</dbReference>
<feature type="domain" description="SAM-dependent MTase RsmB/NOP-type" evidence="8">
    <location>
        <begin position="23"/>
        <end position="320"/>
    </location>
</feature>
<keyword evidence="3 6" id="KW-0808">Transferase</keyword>
<evidence type="ECO:0000256" key="7">
    <source>
        <dbReference type="SAM" id="MobiDB-lite"/>
    </source>
</evidence>
<feature type="compositionally biased region" description="Basic and acidic residues" evidence="7">
    <location>
        <begin position="51"/>
        <end position="61"/>
    </location>
</feature>
<feature type="binding site" evidence="6">
    <location>
        <begin position="132"/>
        <end position="138"/>
    </location>
    <ligand>
        <name>S-adenosyl-L-methionine</name>
        <dbReference type="ChEBI" id="CHEBI:59789"/>
    </ligand>
</feature>
<name>A0AA37KSE2_9BACT</name>
<feature type="binding site" evidence="6">
    <location>
        <position position="200"/>
    </location>
    <ligand>
        <name>S-adenosyl-L-methionine</name>
        <dbReference type="ChEBI" id="CHEBI:59789"/>
    </ligand>
</feature>
<keyword evidence="1" id="KW-0963">Cytoplasm</keyword>
<evidence type="ECO:0000256" key="5">
    <source>
        <dbReference type="ARBA" id="ARBA00022884"/>
    </source>
</evidence>
<evidence type="ECO:0000256" key="2">
    <source>
        <dbReference type="ARBA" id="ARBA00022603"/>
    </source>
</evidence>
<dbReference type="SUPFAM" id="SSF53335">
    <property type="entry name" value="S-adenosyl-L-methionine-dependent methyltransferases"/>
    <property type="match status" value="1"/>
</dbReference>
<keyword evidence="4 6" id="KW-0949">S-adenosyl-L-methionine</keyword>
<evidence type="ECO:0000256" key="4">
    <source>
        <dbReference type="ARBA" id="ARBA00022691"/>
    </source>
</evidence>
<dbReference type="AlphaFoldDB" id="A0AA37KSE2"/>
<accession>A0AA37KSE2</accession>
<evidence type="ECO:0000256" key="1">
    <source>
        <dbReference type="ARBA" id="ARBA00022490"/>
    </source>
</evidence>
<gene>
    <name evidence="9" type="ORF">CE91St16_17170</name>
</gene>
<dbReference type="InterPro" id="IPR029063">
    <property type="entry name" value="SAM-dependent_MTases_sf"/>
</dbReference>
<dbReference type="InterPro" id="IPR049560">
    <property type="entry name" value="MeTrfase_RsmB-F_NOP2_cat"/>
</dbReference>
<comment type="similarity">
    <text evidence="6">Belongs to the class I-like SAM-binding methyltransferase superfamily. RsmB/NOP family.</text>
</comment>
<dbReference type="Gene3D" id="3.40.50.150">
    <property type="entry name" value="Vaccinia Virus protein VP39"/>
    <property type="match status" value="1"/>
</dbReference>
<evidence type="ECO:0000256" key="3">
    <source>
        <dbReference type="ARBA" id="ARBA00022679"/>
    </source>
</evidence>